<dbReference type="EC" id="1.2.1.16" evidence="6"/>
<evidence type="ECO:0000313" key="6">
    <source>
        <dbReference type="EMBL" id="MBB4134229.1"/>
    </source>
</evidence>
<evidence type="ECO:0000256" key="1">
    <source>
        <dbReference type="ARBA" id="ARBA00009986"/>
    </source>
</evidence>
<dbReference type="InterPro" id="IPR015590">
    <property type="entry name" value="Aldehyde_DH_dom"/>
</dbReference>
<dbReference type="Gene3D" id="3.40.605.10">
    <property type="entry name" value="Aldehyde Dehydrogenase, Chain A, domain 1"/>
    <property type="match status" value="1"/>
</dbReference>
<dbReference type="PANTHER" id="PTHR43217">
    <property type="entry name" value="SUCCINATE SEMIALDEHYDE DEHYDROGENASE [NAD(P)+] SAD"/>
    <property type="match status" value="1"/>
</dbReference>
<dbReference type="FunFam" id="3.40.605.10:FF:000012">
    <property type="entry name" value="NAD-dependent succinate-semialdehyde dehydrogenase"/>
    <property type="match status" value="1"/>
</dbReference>
<dbReference type="EMBL" id="JACIFP010000001">
    <property type="protein sequence ID" value="MBB4134229.1"/>
    <property type="molecule type" value="Genomic_DNA"/>
</dbReference>
<dbReference type="SUPFAM" id="SSF53720">
    <property type="entry name" value="ALDH-like"/>
    <property type="match status" value="1"/>
</dbReference>
<dbReference type="InterPro" id="IPR016161">
    <property type="entry name" value="Ald_DH/histidinol_DH"/>
</dbReference>
<dbReference type="GO" id="GO:0004777">
    <property type="term" value="F:succinate-semialdehyde dehydrogenase (NAD+) activity"/>
    <property type="evidence" value="ECO:0007669"/>
    <property type="project" value="TreeGrafter"/>
</dbReference>
<gene>
    <name evidence="6" type="ORF">BKA16_000781</name>
</gene>
<comment type="caution">
    <text evidence="6">The sequence shown here is derived from an EMBL/GenBank/DDBJ whole genome shotgun (WGS) entry which is preliminary data.</text>
</comment>
<sequence length="456" mass="48038">MIATINPATGETVQTFDPATAEEIESAIALAAARAKTYRTTTFAQRAEWMRAVADLLEAEADDVAAMMTLEMGKTLSAAKGEALKCAKGFRFYAEHAEAMLADEATDPAAVDASAAYARYQPLGVVLAVMPWNFPLWQAVRFAAPALMAGNVGLLKHASNVPQSALYLADLIRRGGFPDGCFQTLLIPSGAVESVLRDPRVAAATLTGSEPAGRSVAAIAGDEVKHTVLELGGSDPFVVMPSADIDAAVKTAVTARVQNNGQSCIAAKRFIVHTDVYDEFATKFVDAMAALTVGNPTDPSTDIGPLATEQGRVDVEELVADATANGAQILCGGTRLDGPGWYYPATVVSEITPSAKMYTEEVFGPVAGLYRAADIDEAIEIANATSFGLGSNAWTTDDAEIDRFIADLEAGGVFVNGMTVSYPELPFGGVRRSGTGRELSAHGIREFCNIKTVWIG</sequence>
<dbReference type="PROSITE" id="PS00070">
    <property type="entry name" value="ALDEHYDE_DEHYDR_CYS"/>
    <property type="match status" value="1"/>
</dbReference>
<dbReference type="InterPro" id="IPR016162">
    <property type="entry name" value="Ald_DH_N"/>
</dbReference>
<dbReference type="InterPro" id="IPR047110">
    <property type="entry name" value="GABD/Sad-like"/>
</dbReference>
<keyword evidence="2" id="KW-0816">Tricarboxylic acid cycle</keyword>
<evidence type="ECO:0000256" key="3">
    <source>
        <dbReference type="ARBA" id="ARBA00022857"/>
    </source>
</evidence>
<dbReference type="CDD" id="cd07100">
    <property type="entry name" value="ALDH_SSADH1_GabD1"/>
    <property type="match status" value="1"/>
</dbReference>
<accession>A0A840EYZ6</accession>
<dbReference type="Gene3D" id="3.40.309.10">
    <property type="entry name" value="Aldehyde Dehydrogenase, Chain A, domain 2"/>
    <property type="match status" value="1"/>
</dbReference>
<evidence type="ECO:0000256" key="2">
    <source>
        <dbReference type="ARBA" id="ARBA00022532"/>
    </source>
</evidence>
<dbReference type="NCBIfam" id="NF006915">
    <property type="entry name" value="PRK09406.1"/>
    <property type="match status" value="1"/>
</dbReference>
<dbReference type="InterPro" id="IPR044148">
    <property type="entry name" value="ALDH_GabD1-like"/>
</dbReference>
<comment type="similarity">
    <text evidence="1">Belongs to the aldehyde dehydrogenase family.</text>
</comment>
<dbReference type="Pfam" id="PF00171">
    <property type="entry name" value="Aldedh"/>
    <property type="match status" value="1"/>
</dbReference>
<evidence type="ECO:0000313" key="7">
    <source>
        <dbReference type="Proteomes" id="UP000551501"/>
    </source>
</evidence>
<reference evidence="6 7" key="1">
    <citation type="submission" date="2020-08" db="EMBL/GenBank/DDBJ databases">
        <title>Sequencing the genomes of 1000 actinobacteria strains.</title>
        <authorList>
            <person name="Klenk H.-P."/>
        </authorList>
    </citation>
    <scope>NUCLEOTIDE SEQUENCE [LARGE SCALE GENOMIC DNA]</scope>
    <source>
        <strain evidence="6 7">DSM 45298</strain>
    </source>
</reference>
<dbReference type="EC" id="1.2.1.20" evidence="6"/>
<dbReference type="GO" id="GO:0102810">
    <property type="term" value="F:glutarate-semialdehyde dehydrogenase (NADP+) activity"/>
    <property type="evidence" value="ECO:0007669"/>
    <property type="project" value="UniProtKB-EC"/>
</dbReference>
<dbReference type="EC" id="1.2.1.79" evidence="6"/>
<feature type="domain" description="Aldehyde dehydrogenase" evidence="5">
    <location>
        <begin position="2"/>
        <end position="453"/>
    </location>
</feature>
<dbReference type="GO" id="GO:0004030">
    <property type="term" value="F:aldehyde dehydrogenase [NAD(P)+] activity"/>
    <property type="evidence" value="ECO:0007669"/>
    <property type="project" value="InterPro"/>
</dbReference>
<dbReference type="FunFam" id="3.40.309.10:FF:000010">
    <property type="entry name" value="Gamma-aminobutyraldehyde dehydrogenase"/>
    <property type="match status" value="1"/>
</dbReference>
<dbReference type="Proteomes" id="UP000551501">
    <property type="component" value="Unassembled WGS sequence"/>
</dbReference>
<name>A0A840EYZ6_9ACTN</name>
<dbReference type="InterPro" id="IPR016163">
    <property type="entry name" value="Ald_DH_C"/>
</dbReference>
<keyword evidence="7" id="KW-1185">Reference proteome</keyword>
<dbReference type="InterPro" id="IPR016160">
    <property type="entry name" value="Ald_DH_CS_CYS"/>
</dbReference>
<dbReference type="GO" id="GO:0036243">
    <property type="term" value="F:succinate-semialdehyde dehydrogenase (NADP+) activity"/>
    <property type="evidence" value="ECO:0007669"/>
    <property type="project" value="UniProtKB-EC"/>
</dbReference>
<protein>
    <submittedName>
        <fullName evidence="6">Succinate-semialdehyde dehydrogenase/glutarate-semialdehyde dehydrogenase</fullName>
        <ecNumber evidence="6">1.2.1.16</ecNumber>
        <ecNumber evidence="6">1.2.1.20</ecNumber>
        <ecNumber evidence="6">1.2.1.79</ecNumber>
    </submittedName>
</protein>
<evidence type="ECO:0000256" key="4">
    <source>
        <dbReference type="ARBA" id="ARBA00023002"/>
    </source>
</evidence>
<dbReference type="PANTHER" id="PTHR43217:SF1">
    <property type="entry name" value="SUCCINATE SEMIALDEHYDE DEHYDROGENASE [NAD(P)+] SAD"/>
    <property type="match status" value="1"/>
</dbReference>
<organism evidence="6 7">
    <name type="scientific">Gordonia humi</name>
    <dbReference type="NCBI Taxonomy" id="686429"/>
    <lineage>
        <taxon>Bacteria</taxon>
        <taxon>Bacillati</taxon>
        <taxon>Actinomycetota</taxon>
        <taxon>Actinomycetes</taxon>
        <taxon>Mycobacteriales</taxon>
        <taxon>Gordoniaceae</taxon>
        <taxon>Gordonia</taxon>
    </lineage>
</organism>
<proteinExistence type="inferred from homology"/>
<keyword evidence="3" id="KW-0521">NADP</keyword>
<keyword evidence="4 6" id="KW-0560">Oxidoreductase</keyword>
<evidence type="ECO:0000259" key="5">
    <source>
        <dbReference type="Pfam" id="PF00171"/>
    </source>
</evidence>
<dbReference type="AlphaFoldDB" id="A0A840EYZ6"/>
<dbReference type="GO" id="GO:0006099">
    <property type="term" value="P:tricarboxylic acid cycle"/>
    <property type="evidence" value="ECO:0007669"/>
    <property type="project" value="UniProtKB-KW"/>
</dbReference>